<comment type="subcellular location">
    <subcellularLocation>
        <location evidence="1">Nucleus</location>
    </subcellularLocation>
</comment>
<keyword evidence="2" id="KW-0936">Ethylene signaling pathway</keyword>
<dbReference type="SMART" id="SM00380">
    <property type="entry name" value="AP2"/>
    <property type="match status" value="1"/>
</dbReference>
<proteinExistence type="evidence at transcript level"/>
<dbReference type="InterPro" id="IPR016177">
    <property type="entry name" value="DNA-bd_dom_sf"/>
</dbReference>
<feature type="compositionally biased region" description="Low complexity" evidence="7">
    <location>
        <begin position="24"/>
        <end position="39"/>
    </location>
</feature>
<name>A0A0C5ACN5_BETPL</name>
<dbReference type="PROSITE" id="PS51032">
    <property type="entry name" value="AP2_ERF"/>
    <property type="match status" value="1"/>
</dbReference>
<evidence type="ECO:0000259" key="8">
    <source>
        <dbReference type="PROSITE" id="PS51032"/>
    </source>
</evidence>
<gene>
    <name evidence="9" type="primary">ERF6</name>
</gene>
<evidence type="ECO:0000256" key="2">
    <source>
        <dbReference type="ARBA" id="ARBA00022745"/>
    </source>
</evidence>
<dbReference type="CDD" id="cd00018">
    <property type="entry name" value="AP2"/>
    <property type="match status" value="1"/>
</dbReference>
<evidence type="ECO:0000256" key="3">
    <source>
        <dbReference type="ARBA" id="ARBA00023015"/>
    </source>
</evidence>
<evidence type="ECO:0000313" key="9">
    <source>
        <dbReference type="EMBL" id="AJK26926.1"/>
    </source>
</evidence>
<feature type="region of interest" description="Disordered" evidence="7">
    <location>
        <begin position="1"/>
        <end position="49"/>
    </location>
</feature>
<dbReference type="GO" id="GO:0003700">
    <property type="term" value="F:DNA-binding transcription factor activity"/>
    <property type="evidence" value="ECO:0007669"/>
    <property type="project" value="InterPro"/>
</dbReference>
<dbReference type="EMBL" id="KM980450">
    <property type="protein sequence ID" value="AJK26926.1"/>
    <property type="molecule type" value="mRNA"/>
</dbReference>
<dbReference type="InterPro" id="IPR036955">
    <property type="entry name" value="AP2/ERF_dom_sf"/>
</dbReference>
<reference evidence="9" key="1">
    <citation type="submission" date="2014-10" db="EMBL/GenBank/DDBJ databases">
        <title>Expression of ethylene response factor genes from Betula platyphylla in response to salt, drought and abscisic acid treatment.</title>
        <authorList>
            <person name="Zhang W."/>
            <person name="Yang G."/>
        </authorList>
    </citation>
    <scope>NUCLEOTIDE SEQUENCE</scope>
</reference>
<dbReference type="SUPFAM" id="SSF54171">
    <property type="entry name" value="DNA-binding domain"/>
    <property type="match status" value="1"/>
</dbReference>
<dbReference type="PRINTS" id="PR00367">
    <property type="entry name" value="ETHRSPELEMNT"/>
</dbReference>
<evidence type="ECO:0000256" key="6">
    <source>
        <dbReference type="ARBA" id="ARBA00023242"/>
    </source>
</evidence>
<dbReference type="GO" id="GO:0009873">
    <property type="term" value="P:ethylene-activated signaling pathway"/>
    <property type="evidence" value="ECO:0007669"/>
    <property type="project" value="UniProtKB-KW"/>
</dbReference>
<dbReference type="GO" id="GO:0003677">
    <property type="term" value="F:DNA binding"/>
    <property type="evidence" value="ECO:0007669"/>
    <property type="project" value="UniProtKB-KW"/>
</dbReference>
<dbReference type="PANTHER" id="PTHR31677">
    <property type="entry name" value="AP2 DOMAIN CLASS TRANSCRIPTION FACTOR"/>
    <property type="match status" value="1"/>
</dbReference>
<dbReference type="FunFam" id="3.30.730.10:FF:000001">
    <property type="entry name" value="Ethylene-responsive transcription factor 2"/>
    <property type="match status" value="1"/>
</dbReference>
<keyword evidence="5" id="KW-0804">Transcription</keyword>
<evidence type="ECO:0000256" key="7">
    <source>
        <dbReference type="SAM" id="MobiDB-lite"/>
    </source>
</evidence>
<protein>
    <submittedName>
        <fullName evidence="9">ERF6 protein</fullName>
    </submittedName>
</protein>
<dbReference type="InterPro" id="IPR001471">
    <property type="entry name" value="AP2/ERF_dom"/>
</dbReference>
<organism evidence="9">
    <name type="scientific">Betula platyphylla</name>
    <name type="common">Asian white birch</name>
    <dbReference type="NCBI Taxonomy" id="78630"/>
    <lineage>
        <taxon>Eukaryota</taxon>
        <taxon>Viridiplantae</taxon>
        <taxon>Streptophyta</taxon>
        <taxon>Embryophyta</taxon>
        <taxon>Tracheophyta</taxon>
        <taxon>Spermatophyta</taxon>
        <taxon>Magnoliopsida</taxon>
        <taxon>eudicotyledons</taxon>
        <taxon>Gunneridae</taxon>
        <taxon>Pentapetalae</taxon>
        <taxon>rosids</taxon>
        <taxon>fabids</taxon>
        <taxon>Fagales</taxon>
        <taxon>Betulaceae</taxon>
        <taxon>Betula</taxon>
    </lineage>
</organism>
<dbReference type="SMR" id="A0A0C5ACN5"/>
<keyword evidence="6" id="KW-0539">Nucleus</keyword>
<accession>A0A0C5ACN5</accession>
<dbReference type="Gene3D" id="3.30.730.10">
    <property type="entry name" value="AP2/ERF domain"/>
    <property type="match status" value="1"/>
</dbReference>
<dbReference type="PANTHER" id="PTHR31677:SF146">
    <property type="entry name" value="ETHYLENE-RESPONSIVE TRANSCRIPTION FACTOR ESR2"/>
    <property type="match status" value="1"/>
</dbReference>
<feature type="compositionally biased region" description="Polar residues" evidence="7">
    <location>
        <begin position="10"/>
        <end position="21"/>
    </location>
</feature>
<evidence type="ECO:0000256" key="5">
    <source>
        <dbReference type="ARBA" id="ARBA00023163"/>
    </source>
</evidence>
<feature type="domain" description="AP2/ERF" evidence="8">
    <location>
        <begin position="51"/>
        <end position="108"/>
    </location>
</feature>
<dbReference type="GO" id="GO:0005634">
    <property type="term" value="C:nucleus"/>
    <property type="evidence" value="ECO:0007669"/>
    <property type="project" value="UniProtKB-SubCell"/>
</dbReference>
<dbReference type="Pfam" id="PF00847">
    <property type="entry name" value="AP2"/>
    <property type="match status" value="1"/>
</dbReference>
<keyword evidence="4" id="KW-0238">DNA-binding</keyword>
<evidence type="ECO:0000256" key="4">
    <source>
        <dbReference type="ARBA" id="ARBA00023125"/>
    </source>
</evidence>
<sequence>MEEAFRRLNGLSQTSEPISDVTQKKCTSTTTATATPTNKRPTRESTGGTMRYRGVRRRPWGRYAAEIRDPQSKERRWLGTFDTAEEAACAYDCAARAMRGLKARTNFVYPVASTPPPPATDHLLPPFNFSKQSQPSVKTPLNRQFCPASSWSPFSNPHAAGDHFSGSAGNGSLNMFLLRDLLSSSSNPSVVSPPQPQGIHDQFVNPSSNFHFSHTFLGSSSVNPTAIDSHQTYNSGGPIRTTTQQAVDDSEFFPKEPSDSGLLEEIIHGFFPKPSSKRSCDETNLAQISDTYDHGLKRGIKHEHFGLSFDYQGIPQQQFENLNGARNELSVSQAALPFGYEMQAMNFQSAGPESVLDDVFQYPELWNAFAARVQNA</sequence>
<evidence type="ECO:0000256" key="1">
    <source>
        <dbReference type="ARBA" id="ARBA00004123"/>
    </source>
</evidence>
<keyword evidence="3" id="KW-0805">Transcription regulation</keyword>
<dbReference type="AlphaFoldDB" id="A0A0C5ACN5"/>